<dbReference type="EMBL" id="ML986603">
    <property type="protein sequence ID" value="KAF2265847.1"/>
    <property type="molecule type" value="Genomic_DNA"/>
</dbReference>
<dbReference type="Proteomes" id="UP000800093">
    <property type="component" value="Unassembled WGS sequence"/>
</dbReference>
<dbReference type="SUPFAM" id="SSF53300">
    <property type="entry name" value="vWA-like"/>
    <property type="match status" value="1"/>
</dbReference>
<accession>A0A9P4KDI2</accession>
<organism evidence="1 2">
    <name type="scientific">Lojkania enalia</name>
    <dbReference type="NCBI Taxonomy" id="147567"/>
    <lineage>
        <taxon>Eukaryota</taxon>
        <taxon>Fungi</taxon>
        <taxon>Dikarya</taxon>
        <taxon>Ascomycota</taxon>
        <taxon>Pezizomycotina</taxon>
        <taxon>Dothideomycetes</taxon>
        <taxon>Pleosporomycetidae</taxon>
        <taxon>Pleosporales</taxon>
        <taxon>Pleosporales incertae sedis</taxon>
        <taxon>Lojkania</taxon>
    </lineage>
</organism>
<dbReference type="AlphaFoldDB" id="A0A9P4KDI2"/>
<dbReference type="OrthoDB" id="2142040at2759"/>
<comment type="caution">
    <text evidence="1">The sequence shown here is derived from an EMBL/GenBank/DDBJ whole genome shotgun (WGS) entry which is preliminary data.</text>
</comment>
<dbReference type="InterPro" id="IPR036465">
    <property type="entry name" value="vWFA_dom_sf"/>
</dbReference>
<feature type="non-terminal residue" evidence="1">
    <location>
        <position position="1"/>
    </location>
</feature>
<evidence type="ECO:0008006" key="3">
    <source>
        <dbReference type="Google" id="ProtNLM"/>
    </source>
</evidence>
<evidence type="ECO:0000313" key="1">
    <source>
        <dbReference type="EMBL" id="KAF2265847.1"/>
    </source>
</evidence>
<keyword evidence="2" id="KW-1185">Reference proteome</keyword>
<evidence type="ECO:0000313" key="2">
    <source>
        <dbReference type="Proteomes" id="UP000800093"/>
    </source>
</evidence>
<reference evidence="2" key="1">
    <citation type="journal article" date="2020" name="Stud. Mycol.">
        <title>101 Dothideomycetes genomes: A test case for predicting lifestyles and emergence of pathogens.</title>
        <authorList>
            <person name="Haridas S."/>
            <person name="Albert R."/>
            <person name="Binder M."/>
            <person name="Bloem J."/>
            <person name="LaButti K."/>
            <person name="Salamov A."/>
            <person name="Andreopoulos B."/>
            <person name="Baker S."/>
            <person name="Barry K."/>
            <person name="Bills G."/>
            <person name="Bluhm B."/>
            <person name="Cannon C."/>
            <person name="Castanera R."/>
            <person name="Culley D."/>
            <person name="Daum C."/>
            <person name="Ezra D."/>
            <person name="Gonzalez J."/>
            <person name="Henrissat B."/>
            <person name="Kuo A."/>
            <person name="Liang C."/>
            <person name="Lipzen A."/>
            <person name="Lutzoni F."/>
            <person name="Magnuson J."/>
            <person name="Mondo S."/>
            <person name="Nolan M."/>
            <person name="Ohm R."/>
            <person name="Pangilinan J."/>
            <person name="Park H.-J."/>
            <person name="Ramirez L."/>
            <person name="Alfaro M."/>
            <person name="Sun H."/>
            <person name="Tritt A."/>
            <person name="Yoshinaga Y."/>
            <person name="Zwiers L.-H."/>
            <person name="Turgeon B."/>
            <person name="Goodwin S."/>
            <person name="Spatafora J."/>
            <person name="Crous P."/>
            <person name="Grigoriev I."/>
        </authorList>
    </citation>
    <scope>NUCLEOTIDE SEQUENCE [LARGE SCALE GENOMIC DNA]</scope>
    <source>
        <strain evidence="2">CBS 304.66</strain>
    </source>
</reference>
<proteinExistence type="predicted"/>
<dbReference type="PANTHER" id="PTHR34706">
    <property type="entry name" value="SLR1338 PROTEIN"/>
    <property type="match status" value="1"/>
</dbReference>
<dbReference type="PANTHER" id="PTHR34706:SF3">
    <property type="entry name" value="ANKYRIN REPEAT PROTEIN (AFU_ORTHOLOGUE AFUA_7G06200)"/>
    <property type="match status" value="1"/>
</dbReference>
<protein>
    <recommendedName>
        <fullName evidence="3">VWFA domain-containing protein</fullName>
    </recommendedName>
</protein>
<name>A0A9P4KDI2_9PLEO</name>
<sequence length="277" mass="31671">QPTKDKFIKKVAKCIEDSFVLNFFFGVNADFIRDLAWKAADLEEDPNTALGDKDVLPHMIKVSLHQQVIYYDSSSMAQDDHWYYQKKLVEQITKITTRILPEGEGVALRFINQNVRGSSNLTLEDIVEIMDNMRPGGNSMIGTNLRSKILEPLVYSKINAKNLERPLLIFIITDGAPQGERKLELFHAILECSERLQEARYPRGSVKFMIGQIGSDPEATNFLESLRRNTDIGPEVFVTTDKLDANFAALHGNDRELDRWLIETLFSPFEEPETKKY</sequence>
<gene>
    <name evidence="1" type="ORF">CC78DRAFT_460614</name>
</gene>